<keyword evidence="3" id="KW-1185">Reference proteome</keyword>
<accession>A0A0M0I5H6</accession>
<protein>
    <submittedName>
        <fullName evidence="2">Uncharacterized protein</fullName>
    </submittedName>
</protein>
<sequence length="88" mass="10369">MNQTQHQRWSKIRSGGFFKYVTLNTISIVLGIFSVRLLIHAFSSEKVPFEEFLSAQFMNLGITALVLPFVFWGFWLYQESKYKKVSER</sequence>
<feature type="transmembrane region" description="Helical" evidence="1">
    <location>
        <begin position="21"/>
        <end position="43"/>
    </location>
</feature>
<dbReference type="Proteomes" id="UP000037530">
    <property type="component" value="Unassembled WGS sequence"/>
</dbReference>
<gene>
    <name evidence="2" type="ORF">AKJ31_04150</name>
</gene>
<reference evidence="3" key="1">
    <citation type="submission" date="2015-08" db="EMBL/GenBank/DDBJ databases">
        <title>Vibrio galatheae sp. nov., a novel member of the Vibrionaceae family isolated from the Solomon Islands.</title>
        <authorList>
            <person name="Giubergia S."/>
            <person name="Machado H."/>
            <person name="Mateiu R.V."/>
            <person name="Gram L."/>
        </authorList>
    </citation>
    <scope>NUCLEOTIDE SEQUENCE [LARGE SCALE GENOMIC DNA]</scope>
    <source>
        <strain evidence="3">DSM 19134</strain>
    </source>
</reference>
<evidence type="ECO:0000256" key="1">
    <source>
        <dbReference type="SAM" id="Phobius"/>
    </source>
</evidence>
<keyword evidence="1" id="KW-1133">Transmembrane helix</keyword>
<comment type="caution">
    <text evidence="2">The sequence shown here is derived from an EMBL/GenBank/DDBJ whole genome shotgun (WGS) entry which is preliminary data.</text>
</comment>
<dbReference type="EMBL" id="LHPI01000001">
    <property type="protein sequence ID" value="KOO09554.1"/>
    <property type="molecule type" value="Genomic_DNA"/>
</dbReference>
<evidence type="ECO:0000313" key="3">
    <source>
        <dbReference type="Proteomes" id="UP000037530"/>
    </source>
</evidence>
<dbReference type="STRING" id="171383.AKJ31_04150"/>
<dbReference type="PATRIC" id="fig|171383.3.peg.859"/>
<dbReference type="AlphaFoldDB" id="A0A0M0I5H6"/>
<feature type="transmembrane region" description="Helical" evidence="1">
    <location>
        <begin position="55"/>
        <end position="77"/>
    </location>
</feature>
<name>A0A0M0I5H6_9VIBR</name>
<keyword evidence="1" id="KW-0812">Transmembrane</keyword>
<keyword evidence="1" id="KW-0472">Membrane</keyword>
<evidence type="ECO:0000313" key="2">
    <source>
        <dbReference type="EMBL" id="KOO09554.1"/>
    </source>
</evidence>
<organism evidence="2 3">
    <name type="scientific">Vibrio hepatarius</name>
    <dbReference type="NCBI Taxonomy" id="171383"/>
    <lineage>
        <taxon>Bacteria</taxon>
        <taxon>Pseudomonadati</taxon>
        <taxon>Pseudomonadota</taxon>
        <taxon>Gammaproteobacteria</taxon>
        <taxon>Vibrionales</taxon>
        <taxon>Vibrionaceae</taxon>
        <taxon>Vibrio</taxon>
        <taxon>Vibrio oreintalis group</taxon>
    </lineage>
</organism>
<proteinExistence type="predicted"/>